<feature type="transmembrane region" description="Helical" evidence="6">
    <location>
        <begin position="142"/>
        <end position="163"/>
    </location>
</feature>
<feature type="domain" description="EamA" evidence="7">
    <location>
        <begin position="170"/>
        <end position="303"/>
    </location>
</feature>
<evidence type="ECO:0000256" key="6">
    <source>
        <dbReference type="SAM" id="Phobius"/>
    </source>
</evidence>
<keyword evidence="5 6" id="KW-0472">Membrane</keyword>
<reference evidence="8 9" key="1">
    <citation type="submission" date="2020-08" db="EMBL/GenBank/DDBJ databases">
        <title>Genomic Encyclopedia of Type Strains, Phase IV (KMG-IV): sequencing the most valuable type-strain genomes for metagenomic binning, comparative biology and taxonomic classification.</title>
        <authorList>
            <person name="Goeker M."/>
        </authorList>
    </citation>
    <scope>NUCLEOTIDE SEQUENCE [LARGE SCALE GENOMIC DNA]</scope>
    <source>
        <strain evidence="8 9">DSM 103737</strain>
    </source>
</reference>
<sequence>MAVHTEGAVDATAAARAPVRDGRLLGILAALTAISIWAGWQIATRHSASTSMTPFDLAFLRYGVASLLLAPVLLRSGLLPRHANPWTIAAMVAGAGLPFGLVAMAGARLAPVAHMGAIMPTTVPMFVMLFGALWFGERATRVHLVGFALILAGVAAIIGPSLGDAAGSWRGDLLFVCGGALWAVYTFGIRQSGLTGWQAAAVLNAWSFLLLLPIWYLSGDSGFLTAPWQELAMQVLWQGVLSGVVGIAAYSLAVRRLGVTVAAAFSALVPAMSSFGGMLLLGESLAPLAIGALVLVTVGFLFASGAVGALAGAGKRRG</sequence>
<dbReference type="InterPro" id="IPR000620">
    <property type="entry name" value="EamA_dom"/>
</dbReference>
<keyword evidence="3 6" id="KW-0812">Transmembrane</keyword>
<feature type="transmembrane region" description="Helical" evidence="6">
    <location>
        <begin position="55"/>
        <end position="74"/>
    </location>
</feature>
<feature type="transmembrane region" description="Helical" evidence="6">
    <location>
        <begin position="236"/>
        <end position="254"/>
    </location>
</feature>
<feature type="transmembrane region" description="Helical" evidence="6">
    <location>
        <begin position="86"/>
        <end position="107"/>
    </location>
</feature>
<proteinExistence type="inferred from homology"/>
<evidence type="ECO:0000256" key="5">
    <source>
        <dbReference type="ARBA" id="ARBA00023136"/>
    </source>
</evidence>
<dbReference type="PANTHER" id="PTHR32322">
    <property type="entry name" value="INNER MEMBRANE TRANSPORTER"/>
    <property type="match status" value="1"/>
</dbReference>
<dbReference type="InterPro" id="IPR037185">
    <property type="entry name" value="EmrE-like"/>
</dbReference>
<feature type="domain" description="EamA" evidence="7">
    <location>
        <begin position="25"/>
        <end position="158"/>
    </location>
</feature>
<evidence type="ECO:0000256" key="2">
    <source>
        <dbReference type="ARBA" id="ARBA00007362"/>
    </source>
</evidence>
<gene>
    <name evidence="8" type="ORF">GGR16_003214</name>
</gene>
<organism evidence="8 9">
    <name type="scientific">Chelatococcus caeni</name>
    <dbReference type="NCBI Taxonomy" id="1348468"/>
    <lineage>
        <taxon>Bacteria</taxon>
        <taxon>Pseudomonadati</taxon>
        <taxon>Pseudomonadota</taxon>
        <taxon>Alphaproteobacteria</taxon>
        <taxon>Hyphomicrobiales</taxon>
        <taxon>Chelatococcaceae</taxon>
        <taxon>Chelatococcus</taxon>
    </lineage>
</organism>
<evidence type="ECO:0000259" key="7">
    <source>
        <dbReference type="Pfam" id="PF00892"/>
    </source>
</evidence>
<dbReference type="InterPro" id="IPR050638">
    <property type="entry name" value="AA-Vitamin_Transporters"/>
</dbReference>
<feature type="transmembrane region" description="Helical" evidence="6">
    <location>
        <begin position="113"/>
        <end position="135"/>
    </location>
</feature>
<comment type="subcellular location">
    <subcellularLocation>
        <location evidence="1">Membrane</location>
        <topology evidence="1">Multi-pass membrane protein</topology>
    </subcellularLocation>
</comment>
<dbReference type="SUPFAM" id="SSF103481">
    <property type="entry name" value="Multidrug resistance efflux transporter EmrE"/>
    <property type="match status" value="2"/>
</dbReference>
<feature type="transmembrane region" description="Helical" evidence="6">
    <location>
        <begin position="261"/>
        <end position="282"/>
    </location>
</feature>
<comment type="similarity">
    <text evidence="2">Belongs to the EamA transporter family.</text>
</comment>
<dbReference type="Proteomes" id="UP000577362">
    <property type="component" value="Unassembled WGS sequence"/>
</dbReference>
<feature type="transmembrane region" description="Helical" evidence="6">
    <location>
        <begin position="24"/>
        <end position="43"/>
    </location>
</feature>
<dbReference type="Pfam" id="PF00892">
    <property type="entry name" value="EamA"/>
    <property type="match status" value="2"/>
</dbReference>
<dbReference type="Gene3D" id="1.10.3730.20">
    <property type="match status" value="1"/>
</dbReference>
<evidence type="ECO:0000256" key="4">
    <source>
        <dbReference type="ARBA" id="ARBA00022989"/>
    </source>
</evidence>
<comment type="caution">
    <text evidence="8">The sequence shown here is derived from an EMBL/GenBank/DDBJ whole genome shotgun (WGS) entry which is preliminary data.</text>
</comment>
<accession>A0A840BYZ6</accession>
<keyword evidence="9" id="KW-1185">Reference proteome</keyword>
<evidence type="ECO:0000313" key="8">
    <source>
        <dbReference type="EMBL" id="MBB4018180.1"/>
    </source>
</evidence>
<evidence type="ECO:0000313" key="9">
    <source>
        <dbReference type="Proteomes" id="UP000577362"/>
    </source>
</evidence>
<feature type="transmembrane region" description="Helical" evidence="6">
    <location>
        <begin position="169"/>
        <end position="187"/>
    </location>
</feature>
<evidence type="ECO:0000256" key="3">
    <source>
        <dbReference type="ARBA" id="ARBA00022692"/>
    </source>
</evidence>
<dbReference type="AlphaFoldDB" id="A0A840BYZ6"/>
<dbReference type="PANTHER" id="PTHR32322:SF2">
    <property type="entry name" value="EAMA DOMAIN-CONTAINING PROTEIN"/>
    <property type="match status" value="1"/>
</dbReference>
<feature type="transmembrane region" description="Helical" evidence="6">
    <location>
        <begin position="199"/>
        <end position="216"/>
    </location>
</feature>
<feature type="transmembrane region" description="Helical" evidence="6">
    <location>
        <begin position="288"/>
        <end position="313"/>
    </location>
</feature>
<evidence type="ECO:0000256" key="1">
    <source>
        <dbReference type="ARBA" id="ARBA00004141"/>
    </source>
</evidence>
<protein>
    <submittedName>
        <fullName evidence="8">Drug/metabolite transporter (DMT)-like permease</fullName>
    </submittedName>
</protein>
<name>A0A840BYZ6_9HYPH</name>
<keyword evidence="4 6" id="KW-1133">Transmembrane helix</keyword>
<dbReference type="GO" id="GO:0016020">
    <property type="term" value="C:membrane"/>
    <property type="evidence" value="ECO:0007669"/>
    <property type="project" value="UniProtKB-SubCell"/>
</dbReference>
<dbReference type="EMBL" id="JACIEN010000003">
    <property type="protein sequence ID" value="MBB4018180.1"/>
    <property type="molecule type" value="Genomic_DNA"/>
</dbReference>
<dbReference type="RefSeq" id="WP_183317183.1">
    <property type="nucleotide sequence ID" value="NZ_JACIEN010000003.1"/>
</dbReference>